<organism evidence="11 12">
    <name type="scientific">Talaromyces atroroseus</name>
    <dbReference type="NCBI Taxonomy" id="1441469"/>
    <lineage>
        <taxon>Eukaryota</taxon>
        <taxon>Fungi</taxon>
        <taxon>Dikarya</taxon>
        <taxon>Ascomycota</taxon>
        <taxon>Pezizomycotina</taxon>
        <taxon>Eurotiomycetes</taxon>
        <taxon>Eurotiomycetidae</taxon>
        <taxon>Eurotiales</taxon>
        <taxon>Trichocomaceae</taxon>
        <taxon>Talaromyces</taxon>
        <taxon>Talaromyces sect. Trachyspermi</taxon>
    </lineage>
</organism>
<comment type="caution">
    <text evidence="11">The sequence shown here is derived from an EMBL/GenBank/DDBJ whole genome shotgun (WGS) entry which is preliminary data.</text>
</comment>
<evidence type="ECO:0000256" key="5">
    <source>
        <dbReference type="ARBA" id="ARBA00022750"/>
    </source>
</evidence>
<evidence type="ECO:0000256" key="8">
    <source>
        <dbReference type="RuleBase" id="RU000454"/>
    </source>
</evidence>
<dbReference type="InterPro" id="IPR001969">
    <property type="entry name" value="Aspartic_peptidase_AS"/>
</dbReference>
<dbReference type="GO" id="GO:0004190">
    <property type="term" value="F:aspartic-type endopeptidase activity"/>
    <property type="evidence" value="ECO:0007669"/>
    <property type="project" value="UniProtKB-KW"/>
</dbReference>
<keyword evidence="7" id="KW-1015">Disulfide bond</keyword>
<comment type="similarity">
    <text evidence="2 8">Belongs to the peptidase A1 family.</text>
</comment>
<dbReference type="InterPro" id="IPR001461">
    <property type="entry name" value="Aspartic_peptidase_A1"/>
</dbReference>
<evidence type="ECO:0000256" key="4">
    <source>
        <dbReference type="ARBA" id="ARBA00022670"/>
    </source>
</evidence>
<protein>
    <submittedName>
        <fullName evidence="11">Aspartic protease pep1</fullName>
    </submittedName>
</protein>
<evidence type="ECO:0000313" key="11">
    <source>
        <dbReference type="EMBL" id="OKL56825.1"/>
    </source>
</evidence>
<dbReference type="GO" id="GO:0005576">
    <property type="term" value="C:extracellular region"/>
    <property type="evidence" value="ECO:0007669"/>
    <property type="project" value="UniProtKB-SubCell"/>
</dbReference>
<dbReference type="Gene3D" id="2.40.70.10">
    <property type="entry name" value="Acid Proteases"/>
    <property type="match status" value="2"/>
</dbReference>
<name>A0A225AQX2_TALAT</name>
<evidence type="ECO:0000256" key="9">
    <source>
        <dbReference type="SAM" id="SignalP"/>
    </source>
</evidence>
<dbReference type="AlphaFoldDB" id="A0A225AQX2"/>
<dbReference type="InterPro" id="IPR034163">
    <property type="entry name" value="Aspergillopepsin-like_cat_dom"/>
</dbReference>
<dbReference type="InterPro" id="IPR021109">
    <property type="entry name" value="Peptidase_aspartic_dom_sf"/>
</dbReference>
<sequence>MVGSKTVISALALSALAAAAPAPTKTTQFSINQVAVKKPAVHPAAKYAKALAKYGATVPDYVASAAASSQSGSATNTPIDGDEEYVTPVTAGDSTLNLDFDTGSADLWVYTSSTDGAPSDANYYTPSADAKKLSGYTWSISYGDGSSASGDVYKDTVVVGGVTATAQAVEAAETVSSEFSEDTGSDGLLGLAYSSINQVEPIAQKTFYFNVIDSLETPVFAVTLKHNEPGTYDFGFIDSSKYTGDLTYADINTSEGYWLFDVDGYSVEGGSSSSDSFEAIADTGTTLLMLSDDVVKAYYDQVSSAKHSILEGGYVFDCDATLPDLSLTINGYTATVPAEYLNYASVSDSLCYGGLQSAGLLGLNILGDVFLKSQYVVFNGEDNKIGFAPQA</sequence>
<dbReference type="RefSeq" id="XP_020116946.1">
    <property type="nucleotide sequence ID" value="XM_020262732.1"/>
</dbReference>
<gene>
    <name evidence="11" type="ORF">UA08_07720</name>
</gene>
<keyword evidence="3" id="KW-0964">Secreted</keyword>
<dbReference type="Pfam" id="PF00026">
    <property type="entry name" value="Asp"/>
    <property type="match status" value="1"/>
</dbReference>
<feature type="disulfide bond" evidence="7">
    <location>
        <begin position="318"/>
        <end position="351"/>
    </location>
</feature>
<dbReference type="EMBL" id="LFMY01000013">
    <property type="protein sequence ID" value="OKL56825.1"/>
    <property type="molecule type" value="Genomic_DNA"/>
</dbReference>
<dbReference type="PROSITE" id="PS51767">
    <property type="entry name" value="PEPTIDASE_A1"/>
    <property type="match status" value="1"/>
</dbReference>
<dbReference type="PRINTS" id="PR00792">
    <property type="entry name" value="PEPSIN"/>
</dbReference>
<evidence type="ECO:0000256" key="1">
    <source>
        <dbReference type="ARBA" id="ARBA00004613"/>
    </source>
</evidence>
<dbReference type="PANTHER" id="PTHR47966:SF2">
    <property type="entry name" value="ASPERGILLOPEPSIN-1-RELATED"/>
    <property type="match status" value="1"/>
</dbReference>
<keyword evidence="5 8" id="KW-0064">Aspartyl protease</keyword>
<dbReference type="FunFam" id="2.40.70.10:FF:000026">
    <property type="entry name" value="Endothiapepsin"/>
    <property type="match status" value="1"/>
</dbReference>
<dbReference type="SMR" id="A0A225AQX2"/>
<dbReference type="SUPFAM" id="SSF50630">
    <property type="entry name" value="Acid proteases"/>
    <property type="match status" value="1"/>
</dbReference>
<dbReference type="STRING" id="1441469.A0A225AQX2"/>
<dbReference type="InterPro" id="IPR033121">
    <property type="entry name" value="PEPTIDASE_A1"/>
</dbReference>
<evidence type="ECO:0000256" key="2">
    <source>
        <dbReference type="ARBA" id="ARBA00007447"/>
    </source>
</evidence>
<feature type="chain" id="PRO_5012691461" evidence="9">
    <location>
        <begin position="20"/>
        <end position="391"/>
    </location>
</feature>
<feature type="domain" description="Peptidase A1" evidence="10">
    <location>
        <begin position="85"/>
        <end position="388"/>
    </location>
</feature>
<accession>A0A225AQX2</accession>
<keyword evidence="4 8" id="KW-0645">Protease</keyword>
<comment type="subcellular location">
    <subcellularLocation>
        <location evidence="1">Secreted</location>
    </subcellularLocation>
</comment>
<evidence type="ECO:0000256" key="3">
    <source>
        <dbReference type="ARBA" id="ARBA00022525"/>
    </source>
</evidence>
<evidence type="ECO:0000256" key="6">
    <source>
        <dbReference type="ARBA" id="ARBA00022801"/>
    </source>
</evidence>
<dbReference type="GeneID" id="31007476"/>
<dbReference type="GO" id="GO:0006508">
    <property type="term" value="P:proteolysis"/>
    <property type="evidence" value="ECO:0007669"/>
    <property type="project" value="UniProtKB-KW"/>
</dbReference>
<keyword evidence="9" id="KW-0732">Signal</keyword>
<evidence type="ECO:0000256" key="7">
    <source>
        <dbReference type="PIRSR" id="PIRSR601461-2"/>
    </source>
</evidence>
<proteinExistence type="inferred from homology"/>
<dbReference type="Proteomes" id="UP000214365">
    <property type="component" value="Unassembled WGS sequence"/>
</dbReference>
<evidence type="ECO:0000313" key="12">
    <source>
        <dbReference type="Proteomes" id="UP000214365"/>
    </source>
</evidence>
<dbReference type="PANTHER" id="PTHR47966">
    <property type="entry name" value="BETA-SITE APP-CLEAVING ENZYME, ISOFORM A-RELATED"/>
    <property type="match status" value="1"/>
</dbReference>
<dbReference type="FunFam" id="2.40.70.10:FF:000024">
    <property type="entry name" value="Endothiapepsin"/>
    <property type="match status" value="1"/>
</dbReference>
<evidence type="ECO:0000259" key="10">
    <source>
        <dbReference type="PROSITE" id="PS51767"/>
    </source>
</evidence>
<dbReference type="CDD" id="cd06097">
    <property type="entry name" value="Aspergillopepsin_like"/>
    <property type="match status" value="1"/>
</dbReference>
<keyword evidence="12" id="KW-1185">Reference proteome</keyword>
<dbReference type="OrthoDB" id="2747330at2759"/>
<keyword evidence="6 8" id="KW-0378">Hydrolase</keyword>
<feature type="signal peptide" evidence="9">
    <location>
        <begin position="1"/>
        <end position="19"/>
    </location>
</feature>
<dbReference type="PROSITE" id="PS00141">
    <property type="entry name" value="ASP_PROTEASE"/>
    <property type="match status" value="1"/>
</dbReference>
<reference evidence="11 12" key="1">
    <citation type="submission" date="2015-06" db="EMBL/GenBank/DDBJ databases">
        <title>Talaromyces atroroseus IBT 11181 draft genome.</title>
        <authorList>
            <person name="Rasmussen K.B."/>
            <person name="Rasmussen S."/>
            <person name="Petersen B."/>
            <person name="Sicheritz-Ponten T."/>
            <person name="Mortensen U.H."/>
            <person name="Thrane U."/>
        </authorList>
    </citation>
    <scope>NUCLEOTIDE SEQUENCE [LARGE SCALE GENOMIC DNA]</scope>
    <source>
        <strain evidence="11 12">IBT 11181</strain>
    </source>
</reference>